<proteinExistence type="predicted"/>
<dbReference type="Proteomes" id="UP000275069">
    <property type="component" value="Chromosome"/>
</dbReference>
<gene>
    <name evidence="1" type="ORF">D7I44_14845</name>
</gene>
<protein>
    <submittedName>
        <fullName evidence="1">DUF2255 family protein</fullName>
    </submittedName>
</protein>
<organism evidence="1 2">
    <name type="scientific">Gryllotalpicola protaetiae</name>
    <dbReference type="NCBI Taxonomy" id="2419771"/>
    <lineage>
        <taxon>Bacteria</taxon>
        <taxon>Bacillati</taxon>
        <taxon>Actinomycetota</taxon>
        <taxon>Actinomycetes</taxon>
        <taxon>Micrococcales</taxon>
        <taxon>Microbacteriaceae</taxon>
        <taxon>Gryllotalpicola</taxon>
    </lineage>
</organism>
<accession>A0A387BKK2</accession>
<name>A0A387BKK2_9MICO</name>
<dbReference type="InterPro" id="IPR016888">
    <property type="entry name" value="UCP028498"/>
</dbReference>
<dbReference type="AlphaFoldDB" id="A0A387BKK2"/>
<sequence length="115" mass="12072">MTWRPADLDALDLEYSLVLAAGDSGDEVELGFVIVEGAVFIRAYSGPSSTWFQAARAAGRGTVEFGDQTLEITFTDASAEASVIDAAYFEKYGPAASLATSADARAATLQLDAAR</sequence>
<dbReference type="OrthoDB" id="162563at2"/>
<dbReference type="EMBL" id="CP032624">
    <property type="protein sequence ID" value="AYG04675.1"/>
    <property type="molecule type" value="Genomic_DNA"/>
</dbReference>
<dbReference type="KEGG" id="gry:D7I44_14845"/>
<evidence type="ECO:0000313" key="1">
    <source>
        <dbReference type="EMBL" id="AYG04675.1"/>
    </source>
</evidence>
<dbReference type="Pfam" id="PF10012">
    <property type="entry name" value="DUF2255"/>
    <property type="match status" value="1"/>
</dbReference>
<keyword evidence="2" id="KW-1185">Reference proteome</keyword>
<evidence type="ECO:0000313" key="2">
    <source>
        <dbReference type="Proteomes" id="UP000275069"/>
    </source>
</evidence>
<reference evidence="1 2" key="1">
    <citation type="submission" date="2018-09" db="EMBL/GenBank/DDBJ databases">
        <title>Genome sequencing of strain 2DFW10M-5.</title>
        <authorList>
            <person name="Heo J."/>
            <person name="Kim S.-J."/>
            <person name="Kwon S.-W."/>
        </authorList>
    </citation>
    <scope>NUCLEOTIDE SEQUENCE [LARGE SCALE GENOMIC DNA]</scope>
    <source>
        <strain evidence="1 2">2DFW10M-5</strain>
    </source>
</reference>
<dbReference type="RefSeq" id="WP_120790204.1">
    <property type="nucleotide sequence ID" value="NZ_CP032624.1"/>
</dbReference>